<dbReference type="Gene3D" id="3.40.50.300">
    <property type="entry name" value="P-loop containing nucleotide triphosphate hydrolases"/>
    <property type="match status" value="1"/>
</dbReference>
<dbReference type="InterPro" id="IPR027417">
    <property type="entry name" value="P-loop_NTPase"/>
</dbReference>
<dbReference type="RefSeq" id="WP_104517226.1">
    <property type="nucleotide sequence ID" value="NZ_NHRY01000040.1"/>
</dbReference>
<protein>
    <submittedName>
        <fullName evidence="4">Uncharacterized protein</fullName>
    </submittedName>
</protein>
<feature type="region of interest" description="Disordered" evidence="3">
    <location>
        <begin position="62"/>
        <end position="108"/>
    </location>
</feature>
<dbReference type="InterPro" id="IPR005702">
    <property type="entry name" value="Wzc-like_C"/>
</dbReference>
<evidence type="ECO:0000313" key="5">
    <source>
        <dbReference type="Proteomes" id="UP000239724"/>
    </source>
</evidence>
<evidence type="ECO:0000256" key="3">
    <source>
        <dbReference type="SAM" id="MobiDB-lite"/>
    </source>
</evidence>
<reference evidence="4 5" key="1">
    <citation type="journal article" date="2018" name="Arch. Microbiol.">
        <title>New insights into the metabolic potential of the phototrophic purple bacterium Rhodopila globiformis DSM 161(T) from its draft genome sequence and evidence for a vanadium-dependent nitrogenase.</title>
        <authorList>
            <person name="Imhoff J.F."/>
            <person name="Rahn T."/>
            <person name="Kunzel S."/>
            <person name="Neulinger S.C."/>
        </authorList>
    </citation>
    <scope>NUCLEOTIDE SEQUENCE [LARGE SCALE GENOMIC DNA]</scope>
    <source>
        <strain evidence="4 5">DSM 161</strain>
    </source>
</reference>
<evidence type="ECO:0000256" key="2">
    <source>
        <dbReference type="ARBA" id="ARBA00022840"/>
    </source>
</evidence>
<dbReference type="PANTHER" id="PTHR32309">
    <property type="entry name" value="TYROSINE-PROTEIN KINASE"/>
    <property type="match status" value="1"/>
</dbReference>
<dbReference type="AlphaFoldDB" id="A0A2S6NN91"/>
<dbReference type="GO" id="GO:0004713">
    <property type="term" value="F:protein tyrosine kinase activity"/>
    <property type="evidence" value="ECO:0007669"/>
    <property type="project" value="TreeGrafter"/>
</dbReference>
<comment type="caution">
    <text evidence="4">The sequence shown here is derived from an EMBL/GenBank/DDBJ whole genome shotgun (WGS) entry which is preliminary data.</text>
</comment>
<feature type="region of interest" description="Disordered" evidence="3">
    <location>
        <begin position="121"/>
        <end position="149"/>
    </location>
</feature>
<dbReference type="PANTHER" id="PTHR32309:SF13">
    <property type="entry name" value="FERRIC ENTEROBACTIN TRANSPORT PROTEIN FEPE"/>
    <property type="match status" value="1"/>
</dbReference>
<keyword evidence="5" id="KW-1185">Reference proteome</keyword>
<evidence type="ECO:0000256" key="1">
    <source>
        <dbReference type="ARBA" id="ARBA00022741"/>
    </source>
</evidence>
<proteinExistence type="predicted"/>
<dbReference type="Proteomes" id="UP000239724">
    <property type="component" value="Unassembled WGS sequence"/>
</dbReference>
<name>A0A2S6NN91_RHOGL</name>
<sequence>MLTPKASHLVERVAERLLRTGALDDSAAQLLQPGSAPAAEAAAPDAATAVADAAGVTAQPASRLFAPPPATPKPPTVPLAPSGMPSSEVASPGMPLSNMPSPGLAPPGVTLPGMMLPLASSAIPGRTRLPGEPASQADRPAAAPGQASPAVDAVALERAGMVDWSRTRTRISEEFRLVQRQILRTAFGPGAEPGFSNLLLVTSARPGEGKSFMSINLSGSIARQGDHSVLLVDADSKRDSICYALGLAQARGLLDLAANPKLDPAPLIVRTPIERLSILPVGRERERSAELFSTKEMTRLIQSLGRRYADRLLVLDAPPCLSTSDPAVLSQVVGQILFVVEAERTQRDEIEASLDLIQACPTITLVLNKQQVSSRYTFGAYSSYYSS</sequence>
<accession>A0A2S6NN91</accession>
<dbReference type="CDD" id="cd05387">
    <property type="entry name" value="BY-kinase"/>
    <property type="match status" value="1"/>
</dbReference>
<organism evidence="4 5">
    <name type="scientific">Rhodopila globiformis</name>
    <name type="common">Rhodopseudomonas globiformis</name>
    <dbReference type="NCBI Taxonomy" id="1071"/>
    <lineage>
        <taxon>Bacteria</taxon>
        <taxon>Pseudomonadati</taxon>
        <taxon>Pseudomonadota</taxon>
        <taxon>Alphaproteobacteria</taxon>
        <taxon>Acetobacterales</taxon>
        <taxon>Acetobacteraceae</taxon>
        <taxon>Rhodopila</taxon>
    </lineage>
</organism>
<feature type="compositionally biased region" description="Pro residues" evidence="3">
    <location>
        <begin position="66"/>
        <end position="78"/>
    </location>
</feature>
<dbReference type="GO" id="GO:0005886">
    <property type="term" value="C:plasma membrane"/>
    <property type="evidence" value="ECO:0007669"/>
    <property type="project" value="TreeGrafter"/>
</dbReference>
<keyword evidence="1" id="KW-0547">Nucleotide-binding</keyword>
<dbReference type="OrthoDB" id="230260at2"/>
<evidence type="ECO:0000313" key="4">
    <source>
        <dbReference type="EMBL" id="PPQ38470.1"/>
    </source>
</evidence>
<keyword evidence="2" id="KW-0067">ATP-binding</keyword>
<dbReference type="EMBL" id="NHRY01000040">
    <property type="protein sequence ID" value="PPQ38470.1"/>
    <property type="molecule type" value="Genomic_DNA"/>
</dbReference>
<gene>
    <name evidence="4" type="ORF">CCS01_02295</name>
</gene>
<dbReference type="InterPro" id="IPR050445">
    <property type="entry name" value="Bact_polysacc_biosynth/exp"/>
</dbReference>
<dbReference type="SUPFAM" id="SSF52540">
    <property type="entry name" value="P-loop containing nucleoside triphosphate hydrolases"/>
    <property type="match status" value="1"/>
</dbReference>